<evidence type="ECO:0000313" key="4">
    <source>
        <dbReference type="Proteomes" id="UP001152797"/>
    </source>
</evidence>
<name>A0A9P1BQ99_9DINO</name>
<dbReference type="OrthoDB" id="427924at2759"/>
<feature type="region of interest" description="Disordered" evidence="1">
    <location>
        <begin position="290"/>
        <end position="316"/>
    </location>
</feature>
<evidence type="ECO:0000313" key="2">
    <source>
        <dbReference type="EMBL" id="CAI3977491.1"/>
    </source>
</evidence>
<comment type="caution">
    <text evidence="2">The sequence shown here is derived from an EMBL/GenBank/DDBJ whole genome shotgun (WGS) entry which is preliminary data.</text>
</comment>
<organism evidence="2">
    <name type="scientific">Cladocopium goreaui</name>
    <dbReference type="NCBI Taxonomy" id="2562237"/>
    <lineage>
        <taxon>Eukaryota</taxon>
        <taxon>Sar</taxon>
        <taxon>Alveolata</taxon>
        <taxon>Dinophyceae</taxon>
        <taxon>Suessiales</taxon>
        <taxon>Symbiodiniaceae</taxon>
        <taxon>Cladocopium</taxon>
    </lineage>
</organism>
<evidence type="ECO:0000313" key="3">
    <source>
        <dbReference type="EMBL" id="CAL4764803.1"/>
    </source>
</evidence>
<feature type="region of interest" description="Disordered" evidence="1">
    <location>
        <begin position="492"/>
        <end position="515"/>
    </location>
</feature>
<proteinExistence type="predicted"/>
<dbReference type="Proteomes" id="UP001152797">
    <property type="component" value="Unassembled WGS sequence"/>
</dbReference>
<feature type="region of interest" description="Disordered" evidence="1">
    <location>
        <begin position="29"/>
        <end position="94"/>
    </location>
</feature>
<dbReference type="EMBL" id="CAMXCT020000347">
    <property type="protein sequence ID" value="CAL1130866.1"/>
    <property type="molecule type" value="Genomic_DNA"/>
</dbReference>
<feature type="compositionally biased region" description="Basic residues" evidence="1">
    <location>
        <begin position="384"/>
        <end position="395"/>
    </location>
</feature>
<feature type="compositionally biased region" description="Polar residues" evidence="1">
    <location>
        <begin position="78"/>
        <end position="94"/>
    </location>
</feature>
<dbReference type="EMBL" id="CAMXCT010000347">
    <property type="protein sequence ID" value="CAI3977491.1"/>
    <property type="molecule type" value="Genomic_DNA"/>
</dbReference>
<accession>A0A9P1BQ99</accession>
<evidence type="ECO:0000256" key="1">
    <source>
        <dbReference type="SAM" id="MobiDB-lite"/>
    </source>
</evidence>
<dbReference type="EMBL" id="CAMXCT030000347">
    <property type="protein sequence ID" value="CAL4764803.1"/>
    <property type="molecule type" value="Genomic_DNA"/>
</dbReference>
<feature type="compositionally biased region" description="Basic and acidic residues" evidence="1">
    <location>
        <begin position="396"/>
        <end position="405"/>
    </location>
</feature>
<feature type="compositionally biased region" description="Basic and acidic residues" evidence="1">
    <location>
        <begin position="290"/>
        <end position="300"/>
    </location>
</feature>
<feature type="compositionally biased region" description="Polar residues" evidence="1">
    <location>
        <begin position="505"/>
        <end position="514"/>
    </location>
</feature>
<reference evidence="3 4" key="2">
    <citation type="submission" date="2024-05" db="EMBL/GenBank/DDBJ databases">
        <authorList>
            <person name="Chen Y."/>
            <person name="Shah S."/>
            <person name="Dougan E. K."/>
            <person name="Thang M."/>
            <person name="Chan C."/>
        </authorList>
    </citation>
    <scope>NUCLEOTIDE SEQUENCE [LARGE SCALE GENOMIC DNA]</scope>
</reference>
<feature type="region of interest" description="Disordered" evidence="1">
    <location>
        <begin position="894"/>
        <end position="954"/>
    </location>
</feature>
<reference evidence="2" key="1">
    <citation type="submission" date="2022-10" db="EMBL/GenBank/DDBJ databases">
        <authorList>
            <person name="Chen Y."/>
            <person name="Dougan E. K."/>
            <person name="Chan C."/>
            <person name="Rhodes N."/>
            <person name="Thang M."/>
        </authorList>
    </citation>
    <scope>NUCLEOTIDE SEQUENCE</scope>
</reference>
<keyword evidence="4" id="KW-1185">Reference proteome</keyword>
<feature type="compositionally biased region" description="Low complexity" evidence="1">
    <location>
        <begin position="939"/>
        <end position="954"/>
    </location>
</feature>
<feature type="region of interest" description="Disordered" evidence="1">
    <location>
        <begin position="589"/>
        <end position="608"/>
    </location>
</feature>
<dbReference type="AlphaFoldDB" id="A0A9P1BQ99"/>
<feature type="compositionally biased region" description="Basic and acidic residues" evidence="1">
    <location>
        <begin position="68"/>
        <end position="77"/>
    </location>
</feature>
<sequence length="954" mass="103079">MALSQPAQPETQPVELELDAPCELQLSFAGASLDHQEHAGQLVESDESHLDASSMPPPQPPSKKQKKQKSDIGESDNKSVTSSDAPSKTASTSKDLIGVKKFGRGYTRQCKGCQLWFKPEGMASKSSFCSKDKNKLDNLSRLAKAQGKAKWLSEARRDEDKISKILKKYSEMSGDAGTPGGKKQARATLFSTLEKTVATSRVMYDTKHRFMPEDAYVKHVTEVLLEGEGRLTKAQATLQWQQWSTLISENPETEEVMWDKKGSGGQLRVAVAIEDNLHLSNIYDRAKEFSSKGKDEKSLTEDQISQRKRQLFVNHDSGHDVDAKAIGQSMVRASGSSTAGNSFCALASELDVDELEPRKDDSPEGIEGSGGEESQEESNVRPQAKAKAKAWPKAKARTEKAESRKGWFDRDTAIASKARSETTALCGLQVQMSNKLKEAQAQMDEVATKPSESQHEVCVENDTLLRRMTFLEAMLDDDSTKLKELIQQQVTDKSCMEGKDDENGDGQSSWQAQVSKAPPCQSFEDLVTLASIKGSLDDYWKCTSANELRDVARQRTLSRKPITELVGAVNVGIKELKKALTALEQRNAKRLAPSTAAGPGRKRSKTAAVHPSAFEAGLDKDNTFNSIASDALSALSSDQVNLSLPLIVKFTSLAAFDSSEASIKQSVDSFGAAFARHVKSNEKSNMTKPPEARSKVRAASPLFSAEANDAWASFCTSNFMAHMVPEEVGAVGKSVLHVGVQAGASTGAAEKGWQASLRLSISGTKTILACSAETAIATFGVMDPTALWQKFLQMSPEDVQRMVDLQRKEITLWAGTVGPNELFYLPAGWMFAESVLPKADCMGILCRGVINEGSAYNQLQAIRKLLSSVKKNDAELDAVVAALAALDKRALASTVPTEPEPAALASPGPKPSPGESASPSGKKADDVEAHGGGSEIPVEEQLAAQDSQSQQLTA</sequence>
<feature type="region of interest" description="Disordered" evidence="1">
    <location>
        <begin position="351"/>
        <end position="405"/>
    </location>
</feature>
<protein>
    <submittedName>
        <fullName evidence="2">Uncharacterized protein</fullName>
    </submittedName>
</protein>
<gene>
    <name evidence="2" type="ORF">C1SCF055_LOCUS5627</name>
</gene>